<dbReference type="InterPro" id="IPR001680">
    <property type="entry name" value="WD40_rpt"/>
</dbReference>
<dbReference type="InParanoid" id="A0A0L0HKK0"/>
<dbReference type="Gene3D" id="2.130.10.10">
    <property type="entry name" value="YVTN repeat-like/Quinoprotein amine dehydrogenase"/>
    <property type="match status" value="1"/>
</dbReference>
<evidence type="ECO:0000256" key="1">
    <source>
        <dbReference type="ARBA" id="ARBA00006445"/>
    </source>
</evidence>
<reference evidence="10 11" key="1">
    <citation type="submission" date="2009-08" db="EMBL/GenBank/DDBJ databases">
        <title>The Genome Sequence of Spizellomyces punctatus strain DAOM BR117.</title>
        <authorList>
            <consortium name="The Broad Institute Genome Sequencing Platform"/>
            <person name="Russ C."/>
            <person name="Cuomo C."/>
            <person name="Shea T."/>
            <person name="Young S.K."/>
            <person name="Zeng Q."/>
            <person name="Koehrsen M."/>
            <person name="Haas B."/>
            <person name="Borodovsky M."/>
            <person name="Guigo R."/>
            <person name="Alvarado L."/>
            <person name="Berlin A."/>
            <person name="Bochicchio J."/>
            <person name="Borenstein D."/>
            <person name="Chapman S."/>
            <person name="Chen Z."/>
            <person name="Engels R."/>
            <person name="Freedman E."/>
            <person name="Gellesch M."/>
            <person name="Goldberg J."/>
            <person name="Griggs A."/>
            <person name="Gujja S."/>
            <person name="Heiman D."/>
            <person name="Hepburn T."/>
            <person name="Howarth C."/>
            <person name="Jen D."/>
            <person name="Larson L."/>
            <person name="Lewis B."/>
            <person name="Mehta T."/>
            <person name="Park D."/>
            <person name="Pearson M."/>
            <person name="Roberts A."/>
            <person name="Saif S."/>
            <person name="Shenoy N."/>
            <person name="Sisk P."/>
            <person name="Stolte C."/>
            <person name="Sykes S."/>
            <person name="Thomson T."/>
            <person name="Walk T."/>
            <person name="White J."/>
            <person name="Yandava C."/>
            <person name="Burger G."/>
            <person name="Gray M.W."/>
            <person name="Holland P.W.H."/>
            <person name="King N."/>
            <person name="Lang F.B.F."/>
            <person name="Roger A.J."/>
            <person name="Ruiz-Trillo I."/>
            <person name="Lander E."/>
            <person name="Nusbaum C."/>
        </authorList>
    </citation>
    <scope>NUCLEOTIDE SEQUENCE [LARGE SCALE GENOMIC DNA]</scope>
    <source>
        <strain evidence="10 11">DAOM BR117</strain>
    </source>
</reference>
<feature type="repeat" description="WD" evidence="7">
    <location>
        <begin position="455"/>
        <end position="487"/>
    </location>
</feature>
<feature type="domain" description="CDC20/Fizzy WD40" evidence="9">
    <location>
        <begin position="177"/>
        <end position="486"/>
    </location>
</feature>
<proteinExistence type="inferred from homology"/>
<dbReference type="GO" id="GO:0005680">
    <property type="term" value="C:anaphase-promoting complex"/>
    <property type="evidence" value="ECO:0007669"/>
    <property type="project" value="TreeGrafter"/>
</dbReference>
<dbReference type="SMART" id="SM00320">
    <property type="entry name" value="WD40"/>
    <property type="match status" value="6"/>
</dbReference>
<evidence type="ECO:0000256" key="5">
    <source>
        <dbReference type="ARBA" id="ARBA00022776"/>
    </source>
</evidence>
<evidence type="ECO:0000313" key="11">
    <source>
        <dbReference type="Proteomes" id="UP000053201"/>
    </source>
</evidence>
<dbReference type="GO" id="GO:0031145">
    <property type="term" value="P:anaphase-promoting complex-dependent catabolic process"/>
    <property type="evidence" value="ECO:0007669"/>
    <property type="project" value="TreeGrafter"/>
</dbReference>
<feature type="compositionally biased region" description="Polar residues" evidence="8">
    <location>
        <begin position="11"/>
        <end position="28"/>
    </location>
</feature>
<dbReference type="eggNOG" id="KOG0305">
    <property type="taxonomic scope" value="Eukaryota"/>
</dbReference>
<dbReference type="Proteomes" id="UP000053201">
    <property type="component" value="Unassembled WGS sequence"/>
</dbReference>
<keyword evidence="11" id="KW-1185">Reference proteome</keyword>
<dbReference type="GO" id="GO:0051301">
    <property type="term" value="P:cell division"/>
    <property type="evidence" value="ECO:0007669"/>
    <property type="project" value="UniProtKB-KW"/>
</dbReference>
<evidence type="ECO:0000256" key="3">
    <source>
        <dbReference type="ARBA" id="ARBA00022618"/>
    </source>
</evidence>
<keyword evidence="2 7" id="KW-0853">WD repeat</keyword>
<dbReference type="InterPro" id="IPR056150">
    <property type="entry name" value="WD40_CDC20-Fz"/>
</dbReference>
<dbReference type="VEuPathDB" id="FungiDB:SPPG_03409"/>
<feature type="compositionally biased region" description="Basic and acidic residues" evidence="8">
    <location>
        <begin position="48"/>
        <end position="57"/>
    </location>
</feature>
<accession>A0A0L0HKK0</accession>
<evidence type="ECO:0000256" key="8">
    <source>
        <dbReference type="SAM" id="MobiDB-lite"/>
    </source>
</evidence>
<evidence type="ECO:0000256" key="6">
    <source>
        <dbReference type="ARBA" id="ARBA00023306"/>
    </source>
</evidence>
<dbReference type="GO" id="GO:1990757">
    <property type="term" value="F:ubiquitin ligase activator activity"/>
    <property type="evidence" value="ECO:0007669"/>
    <property type="project" value="TreeGrafter"/>
</dbReference>
<evidence type="ECO:0000256" key="7">
    <source>
        <dbReference type="PROSITE-ProRule" id="PRU00221"/>
    </source>
</evidence>
<evidence type="ECO:0000313" key="10">
    <source>
        <dbReference type="EMBL" id="KND01612.1"/>
    </source>
</evidence>
<dbReference type="OrthoDB" id="10263272at2759"/>
<feature type="repeat" description="WD" evidence="7">
    <location>
        <begin position="325"/>
        <end position="366"/>
    </location>
</feature>
<dbReference type="PANTHER" id="PTHR19918:SF8">
    <property type="entry name" value="FI02843P"/>
    <property type="match status" value="1"/>
</dbReference>
<name>A0A0L0HKK0_SPIPD</name>
<dbReference type="InterPro" id="IPR033010">
    <property type="entry name" value="Cdc20/Fizzy"/>
</dbReference>
<dbReference type="InterPro" id="IPR015943">
    <property type="entry name" value="WD40/YVTN_repeat-like_dom_sf"/>
</dbReference>
<comment type="similarity">
    <text evidence="1">Belongs to the WD repeat CDC20/Fizzy family.</text>
</comment>
<keyword evidence="3" id="KW-0132">Cell division</keyword>
<protein>
    <recommendedName>
        <fullName evidence="9">CDC20/Fizzy WD40 domain-containing protein</fullName>
    </recommendedName>
</protein>
<dbReference type="PROSITE" id="PS50294">
    <property type="entry name" value="WD_REPEATS_REGION"/>
    <property type="match status" value="2"/>
</dbReference>
<dbReference type="EMBL" id="KQ257454">
    <property type="protein sequence ID" value="KND01612.1"/>
    <property type="molecule type" value="Genomic_DNA"/>
</dbReference>
<organism evidence="10 11">
    <name type="scientific">Spizellomyces punctatus (strain DAOM BR117)</name>
    <dbReference type="NCBI Taxonomy" id="645134"/>
    <lineage>
        <taxon>Eukaryota</taxon>
        <taxon>Fungi</taxon>
        <taxon>Fungi incertae sedis</taxon>
        <taxon>Chytridiomycota</taxon>
        <taxon>Chytridiomycota incertae sedis</taxon>
        <taxon>Chytridiomycetes</taxon>
        <taxon>Spizellomycetales</taxon>
        <taxon>Spizellomycetaceae</taxon>
        <taxon>Spizellomyces</taxon>
    </lineage>
</organism>
<dbReference type="PANTHER" id="PTHR19918">
    <property type="entry name" value="CELL DIVISION CYCLE 20 CDC20 FIZZY -RELATED"/>
    <property type="match status" value="1"/>
</dbReference>
<dbReference type="STRING" id="645134.A0A0L0HKK0"/>
<keyword evidence="6" id="KW-0131">Cell cycle</keyword>
<dbReference type="GeneID" id="27686929"/>
<dbReference type="Pfam" id="PF24807">
    <property type="entry name" value="WD40_CDC20-Fz"/>
    <property type="match status" value="1"/>
</dbReference>
<dbReference type="InterPro" id="IPR036322">
    <property type="entry name" value="WD40_repeat_dom_sf"/>
</dbReference>
<dbReference type="OMA" id="FHHEYEK"/>
<evidence type="ECO:0000256" key="2">
    <source>
        <dbReference type="ARBA" id="ARBA00022574"/>
    </source>
</evidence>
<dbReference type="GO" id="GO:0010997">
    <property type="term" value="F:anaphase-promoting complex binding"/>
    <property type="evidence" value="ECO:0007669"/>
    <property type="project" value="InterPro"/>
</dbReference>
<dbReference type="SUPFAM" id="SSF50978">
    <property type="entry name" value="WD40 repeat-like"/>
    <property type="match status" value="1"/>
</dbReference>
<keyword evidence="5" id="KW-0498">Mitosis</keyword>
<dbReference type="RefSeq" id="XP_016609651.1">
    <property type="nucleotide sequence ID" value="XM_016751678.1"/>
</dbReference>
<evidence type="ECO:0000256" key="4">
    <source>
        <dbReference type="ARBA" id="ARBA00022737"/>
    </source>
</evidence>
<keyword evidence="4" id="KW-0677">Repeat</keyword>
<dbReference type="GO" id="GO:1905786">
    <property type="term" value="P:positive regulation of anaphase-promoting complex-dependent catabolic process"/>
    <property type="evidence" value="ECO:0007669"/>
    <property type="project" value="TreeGrafter"/>
</dbReference>
<sequence>MTGGDNKYGEGSSSSNPAEQSTSTSSSFLFPAPPRTPRKRRRSEVDEDFTKRGRFDRFVASSISPHATPELRSAFRHNTRPDSPTRWSGASVAFPTPSTSSSSNKGSPYAEALGLGGEGRFFRHGPSPTPQQKTDAELTWERLRITPTKQSDSSIPHTPRSIRKEQRVIPRLPERVLDAPGLKNDYYINVLDWSANNILAVGLNNKVYLWDAATTAIHCIWTVEEPDYVTACVFSPCGLRIAVGSEEGRCEIFSVPRHNFKAGKCKARIRHRNGLAAATWCQKDHSLLLTTGDKLGVIRVYSTSVRRPNDPHPSRTHCELLREWAHTHSDRIVGLQWSSDNRTLASGGNDNLVCLWQLERTENPKKIIRDHTSAVRALAWCPWNPELLATGGGLEDRRIRVYNASGEKKTEVETGSQVCTVHWSKGYRELISSHHTTGDQLIIWSWPSMREIARLPGHSSRPLFFAMSPNGETIVTGAGDENLKFWKCFQLQDGQRLLKGPEQDIEEYRRRASDVR</sequence>
<dbReference type="AlphaFoldDB" id="A0A0L0HKK0"/>
<gene>
    <name evidence="10" type="ORF">SPPG_03409</name>
</gene>
<dbReference type="PROSITE" id="PS50082">
    <property type="entry name" value="WD_REPEATS_2"/>
    <property type="match status" value="2"/>
</dbReference>
<evidence type="ECO:0000259" key="9">
    <source>
        <dbReference type="Pfam" id="PF24807"/>
    </source>
</evidence>
<feature type="region of interest" description="Disordered" evidence="8">
    <location>
        <begin position="1"/>
        <end position="113"/>
    </location>
</feature>